<dbReference type="EMBL" id="AUWU02000004">
    <property type="protein sequence ID" value="KAH0574569.1"/>
    <property type="molecule type" value="Genomic_DNA"/>
</dbReference>
<dbReference type="EMBL" id="KI546085">
    <property type="protein sequence ID" value="EST45930.1"/>
    <property type="molecule type" value="Genomic_DNA"/>
</dbReference>
<accession>V6LMS2</accession>
<evidence type="ECO:0000313" key="2">
    <source>
        <dbReference type="EMBL" id="EST45930.1"/>
    </source>
</evidence>
<evidence type="ECO:0000313" key="4">
    <source>
        <dbReference type="Proteomes" id="UP000018208"/>
    </source>
</evidence>
<organism evidence="2">
    <name type="scientific">Spironucleus salmonicida</name>
    <dbReference type="NCBI Taxonomy" id="348837"/>
    <lineage>
        <taxon>Eukaryota</taxon>
        <taxon>Metamonada</taxon>
        <taxon>Diplomonadida</taxon>
        <taxon>Hexamitidae</taxon>
        <taxon>Hexamitinae</taxon>
        <taxon>Spironucleus</taxon>
    </lineage>
</organism>
<sequence>MQPTIISLIGRQCLPVQSIPEIIQQDFITSIKLRRQSIKSLVSDGNVQAIRNLIFTPYQFDQFYSQILTKNKYISTAPTHRTSSNEVAQLLLNPNSSFFEIKNLDKAVDSLIYYLALTSSHFTPLVNQFEQTVQSKLDTSQLQSIVLQEVSNEVQQQIRTTESKLNQQNEKIAQIQHEIIQLKQISERIDIGKTLALEQFQKIQTAQEQINCSSKSILTKVQYQFSKKQTKVQELQKLLKVIQNYITNDLTQKEIDYEQMKTNFTSEIQVYKKKIIQLQDQESSIKLRQQTLTVQKQEISKKQLKQDSKLNKFESEITSKIDTYTTDVERQLVEFQSNFQTLKLTLETSKRCQRDTDALMARNQKLEEEIIAIKKENAKLREK</sequence>
<dbReference type="VEuPathDB" id="GiardiaDB:SS50377_24527"/>
<gene>
    <name evidence="2" type="ORF">SS50377_13909</name>
    <name evidence="3" type="ORF">SS50377_24527</name>
</gene>
<keyword evidence="1" id="KW-0175">Coiled coil</keyword>
<keyword evidence="4" id="KW-1185">Reference proteome</keyword>
<evidence type="ECO:0000256" key="1">
    <source>
        <dbReference type="SAM" id="Coils"/>
    </source>
</evidence>
<feature type="coiled-coil region" evidence="1">
    <location>
        <begin position="349"/>
        <end position="383"/>
    </location>
</feature>
<dbReference type="AlphaFoldDB" id="V6LMS2"/>
<name>V6LMS2_9EUKA</name>
<reference evidence="3" key="2">
    <citation type="submission" date="2020-12" db="EMBL/GenBank/DDBJ databases">
        <title>New Spironucleus salmonicida genome in near-complete chromosomes.</title>
        <authorList>
            <person name="Xu F."/>
            <person name="Kurt Z."/>
            <person name="Jimenez-Gonzalez A."/>
            <person name="Astvaldsson A."/>
            <person name="Andersson J.O."/>
            <person name="Svard S.G."/>
        </authorList>
    </citation>
    <scope>NUCLEOTIDE SEQUENCE</scope>
    <source>
        <strain evidence="3">ATCC 50377</strain>
    </source>
</reference>
<reference evidence="2 3" key="1">
    <citation type="journal article" date="2014" name="PLoS Genet.">
        <title>The Genome of Spironucleus salmonicida Highlights a Fish Pathogen Adapted to Fluctuating Environments.</title>
        <authorList>
            <person name="Xu F."/>
            <person name="Jerlstrom-Hultqvist J."/>
            <person name="Einarsson E."/>
            <person name="Astvaldsson A."/>
            <person name="Svard S.G."/>
            <person name="Andersson J.O."/>
        </authorList>
    </citation>
    <scope>NUCLEOTIDE SEQUENCE</scope>
    <source>
        <strain evidence="3">ATCC 50377</strain>
    </source>
</reference>
<feature type="coiled-coil region" evidence="1">
    <location>
        <begin position="151"/>
        <end position="185"/>
    </location>
</feature>
<evidence type="ECO:0000313" key="3">
    <source>
        <dbReference type="EMBL" id="KAH0574569.1"/>
    </source>
</evidence>
<proteinExistence type="predicted"/>
<dbReference type="Proteomes" id="UP000018208">
    <property type="component" value="Unassembled WGS sequence"/>
</dbReference>
<protein>
    <submittedName>
        <fullName evidence="2">Uncharacterized protein</fullName>
    </submittedName>
</protein>